<dbReference type="SUPFAM" id="SSF52047">
    <property type="entry name" value="RNI-like"/>
    <property type="match status" value="1"/>
</dbReference>
<proteinExistence type="predicted"/>
<dbReference type="Gene3D" id="3.80.10.10">
    <property type="entry name" value="Ribonuclease Inhibitor"/>
    <property type="match status" value="1"/>
</dbReference>
<dbReference type="Pfam" id="PF13516">
    <property type="entry name" value="LRR_6"/>
    <property type="match status" value="1"/>
</dbReference>
<name>A0A673HZY2_9TELE</name>
<keyword evidence="2" id="KW-1185">Reference proteome</keyword>
<dbReference type="GO" id="GO:0019005">
    <property type="term" value="C:SCF ubiquitin ligase complex"/>
    <property type="evidence" value="ECO:0007669"/>
    <property type="project" value="TreeGrafter"/>
</dbReference>
<dbReference type="GO" id="GO:0031146">
    <property type="term" value="P:SCF-dependent proteasomal ubiquitin-dependent protein catabolic process"/>
    <property type="evidence" value="ECO:0007669"/>
    <property type="project" value="TreeGrafter"/>
</dbReference>
<dbReference type="InterPro" id="IPR001611">
    <property type="entry name" value="Leu-rich_rpt"/>
</dbReference>
<accession>A0A673HZY2</accession>
<reference evidence="1" key="1">
    <citation type="submission" date="2025-08" db="UniProtKB">
        <authorList>
            <consortium name="Ensembl"/>
        </authorList>
    </citation>
    <scope>IDENTIFICATION</scope>
</reference>
<dbReference type="Ensembl" id="ENSSRHT00000031882.1">
    <property type="protein sequence ID" value="ENSSRHP00000030977.1"/>
    <property type="gene ID" value="ENSSRHG00000016013.1"/>
</dbReference>
<organism evidence="1 2">
    <name type="scientific">Sinocyclocheilus rhinocerous</name>
    <dbReference type="NCBI Taxonomy" id="307959"/>
    <lineage>
        <taxon>Eukaryota</taxon>
        <taxon>Metazoa</taxon>
        <taxon>Chordata</taxon>
        <taxon>Craniata</taxon>
        <taxon>Vertebrata</taxon>
        <taxon>Euteleostomi</taxon>
        <taxon>Actinopterygii</taxon>
        <taxon>Neopterygii</taxon>
        <taxon>Teleostei</taxon>
        <taxon>Ostariophysi</taxon>
        <taxon>Cypriniformes</taxon>
        <taxon>Cyprinidae</taxon>
        <taxon>Cyprininae</taxon>
        <taxon>Sinocyclocheilus</taxon>
    </lineage>
</organism>
<sequence length="165" mass="18187">KLLGALGIGGAVSGIGTFSRSRRRSLISIERRISSSLRMLSLLISLPRSTLRPSISDDSLVSVAYHCRSLTSLALSHCPQISDQGMARALPLLHRLQHLFLACCDTVTNETLSIIALHCDRLRTLDVSMCKDITVHQVDLLQFQLPFLEKVQCRFANGADFTVVL</sequence>
<dbReference type="PANTHER" id="PTHR13318">
    <property type="entry name" value="PARTNER OF PAIRED, ISOFORM B-RELATED"/>
    <property type="match status" value="1"/>
</dbReference>
<dbReference type="AlphaFoldDB" id="A0A673HZY2"/>
<dbReference type="InterPro" id="IPR006553">
    <property type="entry name" value="Leu-rich_rpt_Cys-con_subtyp"/>
</dbReference>
<dbReference type="Proteomes" id="UP000472270">
    <property type="component" value="Unassembled WGS sequence"/>
</dbReference>
<protein>
    <submittedName>
        <fullName evidence="1">Uncharacterized protein</fullName>
    </submittedName>
</protein>
<dbReference type="InterPro" id="IPR032675">
    <property type="entry name" value="LRR_dom_sf"/>
</dbReference>
<evidence type="ECO:0000313" key="2">
    <source>
        <dbReference type="Proteomes" id="UP000472270"/>
    </source>
</evidence>
<reference evidence="1" key="2">
    <citation type="submission" date="2025-09" db="UniProtKB">
        <authorList>
            <consortium name="Ensembl"/>
        </authorList>
    </citation>
    <scope>IDENTIFICATION</scope>
</reference>
<dbReference type="SMART" id="SM00367">
    <property type="entry name" value="LRR_CC"/>
    <property type="match status" value="2"/>
</dbReference>
<evidence type="ECO:0000313" key="1">
    <source>
        <dbReference type="Ensembl" id="ENSSRHP00000030977.1"/>
    </source>
</evidence>